<dbReference type="InterPro" id="IPR003961">
    <property type="entry name" value="FN3_dom"/>
</dbReference>
<dbReference type="Pfam" id="PF14677">
    <property type="entry name" value="FANCI_S3"/>
    <property type="match status" value="1"/>
</dbReference>
<protein>
    <submittedName>
        <fullName evidence="15">Uncharacterized protein</fullName>
    </submittedName>
</protein>
<dbReference type="InterPro" id="IPR029315">
    <property type="entry name" value="FANCI_S2"/>
</dbReference>
<proteinExistence type="predicted"/>
<keyword evidence="9" id="KW-0325">Glycoprotein</keyword>
<dbReference type="GO" id="GO:0070182">
    <property type="term" value="F:DNA polymerase binding"/>
    <property type="evidence" value="ECO:0007669"/>
    <property type="project" value="TreeGrafter"/>
</dbReference>
<dbReference type="SUPFAM" id="SSF49265">
    <property type="entry name" value="Fibronectin type III"/>
    <property type="match status" value="1"/>
</dbReference>
<dbReference type="InterPro" id="IPR036116">
    <property type="entry name" value="FN3_sf"/>
</dbReference>
<evidence type="ECO:0000256" key="6">
    <source>
        <dbReference type="ARBA" id="ARBA00022989"/>
    </source>
</evidence>
<dbReference type="PANTHER" id="PTHR21818:SF0">
    <property type="entry name" value="FANCONI ANEMIA GROUP I PROTEIN"/>
    <property type="match status" value="1"/>
</dbReference>
<feature type="domain" description="Ig-like" evidence="13">
    <location>
        <begin position="1662"/>
        <end position="1764"/>
    </location>
</feature>
<dbReference type="Pfam" id="PF13927">
    <property type="entry name" value="Ig_3"/>
    <property type="match status" value="2"/>
</dbReference>
<dbReference type="CDD" id="cd00096">
    <property type="entry name" value="Ig"/>
    <property type="match status" value="2"/>
</dbReference>
<evidence type="ECO:0000256" key="7">
    <source>
        <dbReference type="ARBA" id="ARBA00023136"/>
    </source>
</evidence>
<dbReference type="InterPro" id="IPR026171">
    <property type="entry name" value="FANCI"/>
</dbReference>
<evidence type="ECO:0000256" key="5">
    <source>
        <dbReference type="ARBA" id="ARBA00022889"/>
    </source>
</evidence>
<dbReference type="SMART" id="SM00406">
    <property type="entry name" value="IGv"/>
    <property type="match status" value="2"/>
</dbReference>
<dbReference type="GO" id="GO:0005886">
    <property type="term" value="C:plasma membrane"/>
    <property type="evidence" value="ECO:0007669"/>
    <property type="project" value="UniProtKB-ARBA"/>
</dbReference>
<feature type="non-terminal residue" evidence="15">
    <location>
        <position position="2432"/>
    </location>
</feature>
<gene>
    <name evidence="15" type="ORF">M514_05589</name>
</gene>
<dbReference type="InterPro" id="IPR029308">
    <property type="entry name" value="FANCI_S1"/>
</dbReference>
<dbReference type="SMART" id="SM00060">
    <property type="entry name" value="FN3"/>
    <property type="match status" value="2"/>
</dbReference>
<sequence length="2432" mass="273407">MEVQTFLHRPWTLSQDEIVKLVRKVSRQQVINAIELTAEKEPIQMPKLCTLIFRGFASANISYQVFKETLVYMVRRWTLGQFHESVESSVVTVLLSEIHRLNPTDAMAVTVNLIELIDNDLKGNRLVHLLPKLLQCLSRAQNVETSERILKGWEAADFIVGKIVRIPSTSIAALLLLALWKELDLSDTEKDKLFESLMDCMAELNLEDIPNFVLKLLSIFALEANAKYVGRLLEFFCSLTTRARHLVNGMSAIRNAQCNVILHMMHTIRTHQNFGKTLLNAFKSMKDIASSNFYLPCLLCISRLNRLRRKAQALVKSSVTECVKKKLNVKSSKWLRSVVECSDLQKTMDSLISYESDSWEYVIEGLCELGFTLLEVYPGRSLALRGSLHYELFSLGKYLITECFKVSGGCASSCHHNLELKHHHFIRRGVVERIMDAIMLQSLACDQLLRLFTTLVKIAPMTVIENRARLTDAFEVLPLLPLNCSLRFVKALIAIIDIKPEIRFALFKSLRNAVFSKDLQARQTGIGCFLLFLGQKDVINAFSASQMSSSSQSFPTFSSQACIILANSYSITFFIFGTSTKKSYLCVETMFLEMVACFQKALRLQVELRRTLYTGLAKAASDHPAIREPVLDLLFRQLEQYLPDEKSNRLSIFNLEACATTAKDGAHLLEPVGTLISAITSLARENVADESDSYCQHAVDFVLIDKVKCCLGSLASHVADSQLEDFNLDKSVSYSHEEMAGQKNTLLGYQFLSMVEALVEFFILNFDDRKETADNMLKLCSLWSKMEELLRERLGWRAQKRKLLAAESQRDVSKLRTTNDGSVRCCVSISAIVSLLSLMFGKAEPANEAVISLLQNDEHFVGWLFALAQRRLTALDMELSRRKTFEDICVLARLTLSYFQCGFSTRVEMRQASPALGYKALEVFASCMDANRLHYSDQFEKSLSFLVEQFELSPSAWEQMESTSRFYHLSVTFLKLLVRNLTNAPSSSEIEKPEKVSELLMHMIEIFISHIPPESSFYSQVFNSLLEICQQQCIVDAAVVRRLYKMTLDMQKQIDVIPTCVVSLAEQLHITFGDITDGDLLGSSAEFFFASVIPKTAPVVLQALFAQLESLLEDGIFALSEAKSIRLSTLSDVAGKEHAETRAGDIERGVCDIFCLVLLVWHELAQSRIPLKLIDNTVKGLEKMYKALTVLSKHYLTMCSKKLMAVPEDSFQKLTKKSGTNVTCYVYKLISYAQVEERNSNVFRLNSAKAKARTIREMKCLSNLIFAIETYEESLIQLSAKCNMNFMAGIKPSVNRDFRIDVNRIRAAFQRQNDDTVQPPDGVTVAGAEDRSHGARLGALTRLLLSRSGGSVEGMVSFLLLLFGAHWICCSGAQLELVPKTLLNRKTGDSFVVQCRLRDATSNVLNRPRWFHSTSAGADQPVPGSGRVRMKEVDPQWTNLVFSPAERSDEGVYKCTAQVGEQTLSQRIELHLYEKIQMEDTPAVQHPHDGEDARIVCHVRADPPASIMWLRNDDVIVEGGERGYRLYNDSSTLYIPHFSSESDNGVYRCQAIQQETGDFQSIDISVDAYVKPRVDFFSPSVEVNEDDDAAMSCTATGNPPPEVFWFKNDFRISNDSKYMTEETGSLLIRQVNADDIGSYECRATNLLGSVSRSIDLSVFLKPQLEMLRDMEAKKGDSISVSCKFSGGDPMHIVWKSKGITLDPEPSENDVSVTSPLPERYSVTKSGDIVALHIESLQMDDAGMYECMASNQAGSSSVSFNLRVTYPPEMTEKEMLSLRAVNGQTVVMSCQVSAVPEPTWTWLSPGGDELSSDATKYFIETSSSNLNSSLRVVISNAHDYGHYACKADNKVGDPAIRLIDVFEVHIPPKPELIFENQHPNYASILIPNYAGIQSSSQPLQIVFEVAKESDFMSGDFNWEEGDVAQTVLDYDSSSSYTVKGLVPLTKYVLRVHSKNEAGMSEYAEAPYETVRPRIPEAPTFKPFAEGNHCSPINCLVSWDEPNDGGSDILGYDIEYQSVGALSDGSSMSVDEGKWIPVGPISASEQYVVLRHLEPVTAYMIRARARNDQGESNWGQTFFETTSESWSSSGSVGTGAIVAIVIFIFLIIFIIVDVTCYYVNQCGVLMCLCVNCCGKVSPQVKAKEIAMEEGQIATDEKKPLKDSLQSQDERNDVNDDSTKMLSSGKDKSEKKNTLLKRFRKRICFLSACLHCSDRVVRRQFDAYLTRKREQSQVPHCAAIEEKIFFVAPPFLNVTYTYRACTINVPFTCLHTQFDVSLCFVIYKYECNENADALFEKSRQALRLFDETGKEVQQLLQDRNTKIRYDSNASLVYQFRRKGLWTCNHGNEELLSVVPEGKSKCTDFQECAASPKLSLKLKWFLDLTRVVSATHVVISTLQNVADSRASYVRNFMLHNFYRHCRKREVRTAPFVAVFA</sequence>
<keyword evidence="4" id="KW-0677">Repeat</keyword>
<feature type="region of interest" description="Disordered" evidence="11">
    <location>
        <begin position="2154"/>
        <end position="2186"/>
    </location>
</feature>
<evidence type="ECO:0000256" key="1">
    <source>
        <dbReference type="ARBA" id="ARBA00004167"/>
    </source>
</evidence>
<dbReference type="GO" id="GO:0007155">
    <property type="term" value="P:cell adhesion"/>
    <property type="evidence" value="ECO:0007669"/>
    <property type="project" value="UniProtKB-KW"/>
</dbReference>
<name>A0A085NQV5_9BILA</name>
<dbReference type="InterPro" id="IPR029312">
    <property type="entry name" value="FANCI_HD2"/>
</dbReference>
<dbReference type="InterPro" id="IPR029310">
    <property type="entry name" value="FANCI_HD1"/>
</dbReference>
<dbReference type="Pfam" id="PF14678">
    <property type="entry name" value="FANCI_S4"/>
    <property type="match status" value="1"/>
</dbReference>
<evidence type="ECO:0000259" key="13">
    <source>
        <dbReference type="PROSITE" id="PS50835"/>
    </source>
</evidence>
<keyword evidence="3" id="KW-0732">Signal</keyword>
<keyword evidence="6 12" id="KW-1133">Transmembrane helix</keyword>
<dbReference type="Pfam" id="PF07679">
    <property type="entry name" value="I-set"/>
    <property type="match status" value="2"/>
</dbReference>
<dbReference type="PANTHER" id="PTHR21818">
    <property type="entry name" value="BC025462 PROTEIN"/>
    <property type="match status" value="1"/>
</dbReference>
<evidence type="ECO:0000313" key="15">
    <source>
        <dbReference type="EMBL" id="KFD71851.1"/>
    </source>
</evidence>
<dbReference type="Pfam" id="PF14675">
    <property type="entry name" value="FANCI_S1"/>
    <property type="match status" value="1"/>
</dbReference>
<dbReference type="PRINTS" id="PR01838">
    <property type="entry name" value="NCAMFAMILY"/>
</dbReference>
<dbReference type="Gene3D" id="2.60.40.10">
    <property type="entry name" value="Immunoglobulins"/>
    <property type="match status" value="7"/>
</dbReference>
<dbReference type="Proteomes" id="UP000030758">
    <property type="component" value="Unassembled WGS sequence"/>
</dbReference>
<keyword evidence="5" id="KW-0130">Cell adhesion</keyword>
<keyword evidence="7 12" id="KW-0472">Membrane</keyword>
<organism evidence="15">
    <name type="scientific">Trichuris suis</name>
    <name type="common">pig whipworm</name>
    <dbReference type="NCBI Taxonomy" id="68888"/>
    <lineage>
        <taxon>Eukaryota</taxon>
        <taxon>Metazoa</taxon>
        <taxon>Ecdysozoa</taxon>
        <taxon>Nematoda</taxon>
        <taxon>Enoplea</taxon>
        <taxon>Dorylaimia</taxon>
        <taxon>Trichinellida</taxon>
        <taxon>Trichuridae</taxon>
        <taxon>Trichuris</taxon>
    </lineage>
</organism>
<evidence type="ECO:0000256" key="3">
    <source>
        <dbReference type="ARBA" id="ARBA00022729"/>
    </source>
</evidence>
<dbReference type="InterPro" id="IPR013106">
    <property type="entry name" value="Ig_V-set"/>
</dbReference>
<feature type="transmembrane region" description="Helical" evidence="12">
    <location>
        <begin position="2090"/>
        <end position="2110"/>
    </location>
</feature>
<dbReference type="InterPro" id="IPR029314">
    <property type="entry name" value="FANCI_S4"/>
</dbReference>
<feature type="domain" description="Fibronectin type-III" evidence="14">
    <location>
        <begin position="1973"/>
        <end position="2083"/>
    </location>
</feature>
<dbReference type="InterPro" id="IPR013783">
    <property type="entry name" value="Ig-like_fold"/>
</dbReference>
<evidence type="ECO:0000256" key="8">
    <source>
        <dbReference type="ARBA" id="ARBA00023157"/>
    </source>
</evidence>
<comment type="subcellular location">
    <subcellularLocation>
        <location evidence="1">Membrane</location>
        <topology evidence="1">Single-pass membrane protein</topology>
    </subcellularLocation>
</comment>
<dbReference type="InterPro" id="IPR009138">
    <property type="entry name" value="Neural_cell_adh"/>
</dbReference>
<dbReference type="PROSITE" id="PS50853">
    <property type="entry name" value="FN3"/>
    <property type="match status" value="1"/>
</dbReference>
<evidence type="ECO:0000256" key="11">
    <source>
        <dbReference type="SAM" id="MobiDB-lite"/>
    </source>
</evidence>
<feature type="domain" description="Ig-like" evidence="13">
    <location>
        <begin position="1767"/>
        <end position="1848"/>
    </location>
</feature>
<evidence type="ECO:0000256" key="2">
    <source>
        <dbReference type="ARBA" id="ARBA00022692"/>
    </source>
</evidence>
<evidence type="ECO:0000259" key="14">
    <source>
        <dbReference type="PROSITE" id="PS50853"/>
    </source>
</evidence>
<dbReference type="CDD" id="cd00063">
    <property type="entry name" value="FN3"/>
    <property type="match status" value="2"/>
</dbReference>
<dbReference type="PROSITE" id="PS50835">
    <property type="entry name" value="IG_LIKE"/>
    <property type="match status" value="5"/>
</dbReference>
<dbReference type="InterPro" id="IPR007110">
    <property type="entry name" value="Ig-like_dom"/>
</dbReference>
<dbReference type="EMBL" id="KL367480">
    <property type="protein sequence ID" value="KFD71851.1"/>
    <property type="molecule type" value="Genomic_DNA"/>
</dbReference>
<dbReference type="InterPro" id="IPR029313">
    <property type="entry name" value="FANCI_S3"/>
</dbReference>
<evidence type="ECO:0000256" key="12">
    <source>
        <dbReference type="SAM" id="Phobius"/>
    </source>
</evidence>
<evidence type="ECO:0000256" key="4">
    <source>
        <dbReference type="ARBA" id="ARBA00022737"/>
    </source>
</evidence>
<dbReference type="FunFam" id="2.60.40.10:FF:000032">
    <property type="entry name" value="palladin isoform X1"/>
    <property type="match status" value="1"/>
</dbReference>
<keyword evidence="10" id="KW-0393">Immunoglobulin domain</keyword>
<accession>A0A085NQV5</accession>
<dbReference type="InterPro" id="IPR036179">
    <property type="entry name" value="Ig-like_dom_sf"/>
</dbReference>
<dbReference type="Pfam" id="PF14676">
    <property type="entry name" value="FANCI_S2"/>
    <property type="match status" value="1"/>
</dbReference>
<dbReference type="SUPFAM" id="SSF48726">
    <property type="entry name" value="Immunoglobulin"/>
    <property type="match status" value="5"/>
</dbReference>
<evidence type="ECO:0000256" key="10">
    <source>
        <dbReference type="ARBA" id="ARBA00023319"/>
    </source>
</evidence>
<dbReference type="Pfam" id="PF14679">
    <property type="entry name" value="FANCI_HD1"/>
    <property type="match status" value="1"/>
</dbReference>
<reference evidence="15" key="1">
    <citation type="journal article" date="2014" name="Nat. Genet.">
        <title>Genome and transcriptome of the porcine whipworm Trichuris suis.</title>
        <authorList>
            <person name="Jex A.R."/>
            <person name="Nejsum P."/>
            <person name="Schwarz E.M."/>
            <person name="Hu L."/>
            <person name="Young N.D."/>
            <person name="Hall R.S."/>
            <person name="Korhonen P.K."/>
            <person name="Liao S."/>
            <person name="Thamsborg S."/>
            <person name="Xia J."/>
            <person name="Xu P."/>
            <person name="Wang S."/>
            <person name="Scheerlinck J.P."/>
            <person name="Hofmann A."/>
            <person name="Sternberg P.W."/>
            <person name="Wang J."/>
            <person name="Gasser R.B."/>
        </authorList>
    </citation>
    <scope>NUCLEOTIDE SEQUENCE [LARGE SCALE GENOMIC DNA]</scope>
    <source>
        <strain evidence="15">DCEP-RM93F</strain>
    </source>
</reference>
<evidence type="ECO:0000256" key="9">
    <source>
        <dbReference type="ARBA" id="ARBA00023180"/>
    </source>
</evidence>
<dbReference type="InterPro" id="IPR013098">
    <property type="entry name" value="Ig_I-set"/>
</dbReference>
<dbReference type="SMART" id="SM00408">
    <property type="entry name" value="IGc2"/>
    <property type="match status" value="5"/>
</dbReference>
<keyword evidence="8" id="KW-1015">Disulfide bond</keyword>
<dbReference type="InterPro" id="IPR003599">
    <property type="entry name" value="Ig_sub"/>
</dbReference>
<dbReference type="InterPro" id="IPR003598">
    <property type="entry name" value="Ig_sub2"/>
</dbReference>
<feature type="domain" description="Ig-like" evidence="13">
    <location>
        <begin position="1572"/>
        <end position="1657"/>
    </location>
</feature>
<feature type="domain" description="Ig-like" evidence="13">
    <location>
        <begin position="1373"/>
        <end position="1465"/>
    </location>
</feature>
<keyword evidence="2 12" id="KW-0812">Transmembrane</keyword>
<dbReference type="Pfam" id="PF14680">
    <property type="entry name" value="FANCI_HD2"/>
    <property type="match status" value="1"/>
</dbReference>
<dbReference type="Pfam" id="PF00041">
    <property type="entry name" value="fn3"/>
    <property type="match status" value="1"/>
</dbReference>
<dbReference type="SMART" id="SM00409">
    <property type="entry name" value="IG"/>
    <property type="match status" value="5"/>
</dbReference>
<dbReference type="GO" id="GO:0006281">
    <property type="term" value="P:DNA repair"/>
    <property type="evidence" value="ECO:0007669"/>
    <property type="project" value="InterPro"/>
</dbReference>
<feature type="domain" description="Ig-like" evidence="13">
    <location>
        <begin position="1489"/>
        <end position="1565"/>
    </location>
</feature>